<comment type="caution">
    <text evidence="1">The sequence shown here is derived from an EMBL/GenBank/DDBJ whole genome shotgun (WGS) entry which is preliminary data.</text>
</comment>
<protein>
    <submittedName>
        <fullName evidence="1">Uncharacterized protein</fullName>
    </submittedName>
</protein>
<reference evidence="2" key="1">
    <citation type="submission" date="2015-08" db="EMBL/GenBank/DDBJ databases">
        <title>Vibrio galatheae sp. nov., a novel member of the Vibrionaceae family isolated from the Solomon Islands.</title>
        <authorList>
            <person name="Giubergia S."/>
            <person name="Machado H."/>
            <person name="Mateiu R.V."/>
            <person name="Gram L."/>
        </authorList>
    </citation>
    <scope>NUCLEOTIDE SEQUENCE [LARGE SCALE GENOMIC DNA]</scope>
    <source>
        <strain evidence="2">DSM 19134</strain>
    </source>
</reference>
<evidence type="ECO:0000313" key="2">
    <source>
        <dbReference type="Proteomes" id="UP000037530"/>
    </source>
</evidence>
<proteinExistence type="predicted"/>
<organism evidence="1 2">
    <name type="scientific">Vibrio hepatarius</name>
    <dbReference type="NCBI Taxonomy" id="171383"/>
    <lineage>
        <taxon>Bacteria</taxon>
        <taxon>Pseudomonadati</taxon>
        <taxon>Pseudomonadota</taxon>
        <taxon>Gammaproteobacteria</taxon>
        <taxon>Vibrionales</taxon>
        <taxon>Vibrionaceae</taxon>
        <taxon>Vibrio</taxon>
        <taxon>Vibrio oreintalis group</taxon>
    </lineage>
</organism>
<accession>A0A0M0HVN6</accession>
<sequence length="406" mass="46073">MNIETLKLYKSIRELMTDVVVDGNDVSGFVDFNADIVDKLKRLNEVGLCSASFSIYKDDTRKVDLTVNNEITDKHYNVCNRAKIELSKQSAQNKDHFICSTWADLTNYTDYLLNPVEAVYISDLNEILTKDSTNAKFTTYLNVSKVCNLIKDVAHVNKGNIYTILCGQPLDITLSVDGSVLSADIDIGFYDELLGKDQHKEAMNSLVREALYNLLSDLDPKSRLSHLVNNFNAFTSKLLVSYEQYVRNYSFDKVRKEYREKATEYIDKVNKVFDEVATKTFSIPLGVWFATSQMQATDSIESLQFFKNISYCLMVFFLVVVVCWNLLGQFATLSATENEYKDLFKRLGDELESGQKDELGTLEQGLDTRKLRVWLKLVATMVFAIVLLGFTVLVTYKAITLPIVAG</sequence>
<dbReference type="AlphaFoldDB" id="A0A0M0HVN6"/>
<dbReference type="Proteomes" id="UP000037530">
    <property type="component" value="Unassembled WGS sequence"/>
</dbReference>
<dbReference type="PATRIC" id="fig|171383.3.peg.3818"/>
<gene>
    <name evidence="1" type="ORF">AKJ31_18720</name>
</gene>
<keyword evidence="2" id="KW-1185">Reference proteome</keyword>
<name>A0A0M0HVN6_9VIBR</name>
<evidence type="ECO:0000313" key="1">
    <source>
        <dbReference type="EMBL" id="KOO06124.1"/>
    </source>
</evidence>
<dbReference type="EMBL" id="LHPI01000020">
    <property type="protein sequence ID" value="KOO06124.1"/>
    <property type="molecule type" value="Genomic_DNA"/>
</dbReference>